<dbReference type="RefSeq" id="WP_051578472.1">
    <property type="nucleotide sequence ID" value="NZ_AP022567.1"/>
</dbReference>
<keyword evidence="3" id="KW-1185">Reference proteome</keyword>
<reference evidence="2 3" key="1">
    <citation type="journal article" date="2019" name="Emerg. Microbes Infect.">
        <title>Comprehensive subspecies identification of 175 nontuberculous mycobacteria species based on 7547 genomic profiles.</title>
        <authorList>
            <person name="Matsumoto Y."/>
            <person name="Kinjo T."/>
            <person name="Motooka D."/>
            <person name="Nabeya D."/>
            <person name="Jung N."/>
            <person name="Uechi K."/>
            <person name="Horii T."/>
            <person name="Iida T."/>
            <person name="Fujita J."/>
            <person name="Nakamura S."/>
        </authorList>
    </citation>
    <scope>NUCLEOTIDE SEQUENCE [LARGE SCALE GENOMIC DNA]</scope>
    <source>
        <strain evidence="2 3">JCM 12375</strain>
    </source>
</reference>
<proteinExistence type="predicted"/>
<gene>
    <name evidence="2" type="ORF">MMAGJ_41170</name>
</gene>
<protein>
    <recommendedName>
        <fullName evidence="1">GmrSD restriction endonucleases N-terminal domain-containing protein</fullName>
    </recommendedName>
</protein>
<feature type="domain" description="GmrSD restriction endonucleases N-terminal" evidence="1">
    <location>
        <begin position="12"/>
        <end position="113"/>
    </location>
</feature>
<name>A0ABM7HW51_MYCME</name>
<evidence type="ECO:0000313" key="3">
    <source>
        <dbReference type="Proteomes" id="UP000465622"/>
    </source>
</evidence>
<dbReference type="EMBL" id="AP022567">
    <property type="protein sequence ID" value="BBX34835.1"/>
    <property type="molecule type" value="Genomic_DNA"/>
</dbReference>
<dbReference type="Pfam" id="PF03235">
    <property type="entry name" value="GmrSD_N"/>
    <property type="match status" value="1"/>
</dbReference>
<dbReference type="PANTHER" id="PTHR35149">
    <property type="entry name" value="SLL5132 PROTEIN"/>
    <property type="match status" value="1"/>
</dbReference>
<accession>A0ABM7HW51</accession>
<dbReference type="PANTHER" id="PTHR35149:SF2">
    <property type="entry name" value="DUF262 DOMAIN-CONTAINING PROTEIN"/>
    <property type="match status" value="1"/>
</dbReference>
<dbReference type="Proteomes" id="UP000465622">
    <property type="component" value="Chromosome"/>
</dbReference>
<dbReference type="InterPro" id="IPR004919">
    <property type="entry name" value="GmrSD_N"/>
</dbReference>
<organism evidence="2 3">
    <name type="scientific">Mycolicibacterium mageritense</name>
    <name type="common">Mycobacterium mageritense</name>
    <dbReference type="NCBI Taxonomy" id="53462"/>
    <lineage>
        <taxon>Bacteria</taxon>
        <taxon>Bacillati</taxon>
        <taxon>Actinomycetota</taxon>
        <taxon>Actinomycetes</taxon>
        <taxon>Mycobacteriales</taxon>
        <taxon>Mycobacteriaceae</taxon>
        <taxon>Mycolicibacterium</taxon>
    </lineage>
</organism>
<evidence type="ECO:0000313" key="2">
    <source>
        <dbReference type="EMBL" id="BBX34835.1"/>
    </source>
</evidence>
<evidence type="ECO:0000259" key="1">
    <source>
        <dbReference type="Pfam" id="PF03235"/>
    </source>
</evidence>
<sequence length="162" mass="18491">MIKSVADDPVYKLLSLEDTVVYEAPKYQREYAWTKQQWDELFDDLLEEENSNSGHFLGTIICINRTSNATKENVLELVDGQQRMTTLSILMAAIYTFLANRSDQLDQNELVDLNYLGRQLVLKDGNRLRVRPQIQNSNYDDYANVLKNCGHPAQSPGGQVFG</sequence>